<dbReference type="InterPro" id="IPR002559">
    <property type="entry name" value="Transposase_11"/>
</dbReference>
<reference evidence="2" key="2">
    <citation type="submission" date="2015-07" db="EMBL/GenBank/DDBJ databases">
        <title>Plasmids, circular viruses and viroids from rat gut.</title>
        <authorList>
            <person name="Jorgensen T.J."/>
            <person name="Hansen M.A."/>
            <person name="Xu Z."/>
            <person name="Tabak M.A."/>
            <person name="Sorensen S.J."/>
            <person name="Hansen L.H."/>
        </authorList>
    </citation>
    <scope>NUCLEOTIDE SEQUENCE</scope>
    <source>
        <strain evidence="2">RGRH0286</strain>
    </source>
</reference>
<evidence type="ECO:0000313" key="2">
    <source>
        <dbReference type="EMBL" id="CRY94582.1"/>
    </source>
</evidence>
<dbReference type="GO" id="GO:0006313">
    <property type="term" value="P:DNA transposition"/>
    <property type="evidence" value="ECO:0007669"/>
    <property type="project" value="InterPro"/>
</dbReference>
<accession>A0A0H5QES9</accession>
<proteinExistence type="predicted"/>
<dbReference type="EMBL" id="LN852958">
    <property type="protein sequence ID" value="CRY94582.1"/>
    <property type="molecule type" value="Genomic_DNA"/>
</dbReference>
<dbReference type="InterPro" id="IPR012337">
    <property type="entry name" value="RNaseH-like_sf"/>
</dbReference>
<feature type="domain" description="Transposase IS4-like" evidence="1">
    <location>
        <begin position="209"/>
        <end position="535"/>
    </location>
</feature>
<dbReference type="PANTHER" id="PTHR34614:SF2">
    <property type="entry name" value="TRANSPOSASE IS4-LIKE DOMAIN-CONTAINING PROTEIN"/>
    <property type="match status" value="1"/>
</dbReference>
<protein>
    <recommendedName>
        <fullName evidence="1">Transposase IS4-like domain-containing protein</fullName>
    </recommendedName>
</protein>
<dbReference type="InterPro" id="IPR047654">
    <property type="entry name" value="IS1634_transpos"/>
</dbReference>
<dbReference type="NCBIfam" id="NF033559">
    <property type="entry name" value="transpos_IS1634"/>
    <property type="match status" value="1"/>
</dbReference>
<name>A0A0H5QES9_9ZZZZ</name>
<dbReference type="Pfam" id="PF01609">
    <property type="entry name" value="DDE_Tnp_1"/>
    <property type="match status" value="1"/>
</dbReference>
<evidence type="ECO:0000259" key="1">
    <source>
        <dbReference type="Pfam" id="PF01609"/>
    </source>
</evidence>
<dbReference type="SUPFAM" id="SSF53098">
    <property type="entry name" value="Ribonuclease H-like"/>
    <property type="match status" value="1"/>
</dbReference>
<dbReference type="PANTHER" id="PTHR34614">
    <property type="match status" value="1"/>
</dbReference>
<dbReference type="AlphaFoldDB" id="A0A0H5QES9"/>
<sequence length="626" mass="71415">MHYRLGFSSKLENPSVYIECSVRKPGIRHPVREIVKRFGKKKDLLAQDPLALEKIRQEVDEMNRNCKGRQLVSSPSSLKTLSADLSELLEQQSLDGQAVFESRIAGCLILQRLYDQLRFDAKFDYIKKCSEFQYDLAKITKDLVLLRILNPASKRRSCLVGPRHYLGIDLDNLDHVYKSLDVLSEHKTDIIRYWNRQIGKEIPERNTSVCLYDITTYAFESTDADSLRDFGFSKDKKFNEVQVVMALATDKDGLPLDYGLYKGNQAEGATMVPFVDELKKKFNIKSFTVVADRGLNSKSNIDSLVKLGDNYVLSSKIRGASDDIKAQVLSEEGRIPMKKVNEDGEIIDYGWYKEIQTDGPIKYDTPQYVFEKPDGQKEKELEVKLNHEKTPSGKTVKSKLNRRYIITWTASRARKDKKDRERLVKKARELVANPADIKAGFKRGGRSYVLVDINAETARIDDTLIAEQSKFDGIHVVETSLTAPALEVVKIYKNLWKIEDSFRHLKSSFSARPVYVRLEDHVRGHFLICFLALCLHRFLEYKLKKENKKATTEQIIDGLNNALIALINPAKGIEFYGTSGFNSVVRDIMEVAGQTPPSIYEEAASLRKKMRLYCAVRELFDSTTAS</sequence>
<reference evidence="2" key="1">
    <citation type="submission" date="2015-06" db="EMBL/GenBank/DDBJ databases">
        <authorList>
            <person name="Joergensen T."/>
        </authorList>
    </citation>
    <scope>NUCLEOTIDE SEQUENCE</scope>
    <source>
        <strain evidence="2">RGRH0286</strain>
    </source>
</reference>
<dbReference type="GO" id="GO:0003677">
    <property type="term" value="F:DNA binding"/>
    <property type="evidence" value="ECO:0007669"/>
    <property type="project" value="InterPro"/>
</dbReference>
<dbReference type="GO" id="GO:0004803">
    <property type="term" value="F:transposase activity"/>
    <property type="evidence" value="ECO:0007669"/>
    <property type="project" value="InterPro"/>
</dbReference>
<organism evidence="2">
    <name type="scientific">uncultured prokaryote</name>
    <dbReference type="NCBI Taxonomy" id="198431"/>
    <lineage>
        <taxon>unclassified sequences</taxon>
        <taxon>environmental samples</taxon>
    </lineage>
</organism>